<name>A0A4Z2HQU7_9TELE</name>
<dbReference type="AlphaFoldDB" id="A0A4Z2HQU7"/>
<dbReference type="Proteomes" id="UP000314294">
    <property type="component" value="Unassembled WGS sequence"/>
</dbReference>
<reference evidence="1 2" key="1">
    <citation type="submission" date="2019-03" db="EMBL/GenBank/DDBJ databases">
        <title>First draft genome of Liparis tanakae, snailfish: a comprehensive survey of snailfish specific genes.</title>
        <authorList>
            <person name="Kim W."/>
            <person name="Song I."/>
            <person name="Jeong J.-H."/>
            <person name="Kim D."/>
            <person name="Kim S."/>
            <person name="Ryu S."/>
            <person name="Song J.Y."/>
            <person name="Lee S.K."/>
        </authorList>
    </citation>
    <scope>NUCLEOTIDE SEQUENCE [LARGE SCALE GENOMIC DNA]</scope>
    <source>
        <tissue evidence="1">Muscle</tissue>
    </source>
</reference>
<protein>
    <submittedName>
        <fullName evidence="1">Uncharacterized protein</fullName>
    </submittedName>
</protein>
<proteinExistence type="predicted"/>
<sequence length="103" mass="11326">MTEERSVGGRGCQVQFSLGPGQSLPGLVWEDNRRLIRMPYHKLPETNVLWHQSLTGGCAGDVCVVSCEEEGVDEAPPCHVHRQSVPDCTLSFRGRPPTARPSQ</sequence>
<gene>
    <name evidence="1" type="ORF">EYF80_022139</name>
</gene>
<evidence type="ECO:0000313" key="1">
    <source>
        <dbReference type="EMBL" id="TNN67675.1"/>
    </source>
</evidence>
<dbReference type="EMBL" id="SRLO01000200">
    <property type="protein sequence ID" value="TNN67675.1"/>
    <property type="molecule type" value="Genomic_DNA"/>
</dbReference>
<comment type="caution">
    <text evidence="1">The sequence shown here is derived from an EMBL/GenBank/DDBJ whole genome shotgun (WGS) entry which is preliminary data.</text>
</comment>
<organism evidence="1 2">
    <name type="scientific">Liparis tanakae</name>
    <name type="common">Tanaka's snailfish</name>
    <dbReference type="NCBI Taxonomy" id="230148"/>
    <lineage>
        <taxon>Eukaryota</taxon>
        <taxon>Metazoa</taxon>
        <taxon>Chordata</taxon>
        <taxon>Craniata</taxon>
        <taxon>Vertebrata</taxon>
        <taxon>Euteleostomi</taxon>
        <taxon>Actinopterygii</taxon>
        <taxon>Neopterygii</taxon>
        <taxon>Teleostei</taxon>
        <taxon>Neoteleostei</taxon>
        <taxon>Acanthomorphata</taxon>
        <taxon>Eupercaria</taxon>
        <taxon>Perciformes</taxon>
        <taxon>Cottioidei</taxon>
        <taxon>Cottales</taxon>
        <taxon>Liparidae</taxon>
        <taxon>Liparis</taxon>
    </lineage>
</organism>
<evidence type="ECO:0000313" key="2">
    <source>
        <dbReference type="Proteomes" id="UP000314294"/>
    </source>
</evidence>
<keyword evidence="2" id="KW-1185">Reference proteome</keyword>
<accession>A0A4Z2HQU7</accession>